<gene>
    <name evidence="8" type="ORF">HMPREF9628_01692</name>
    <name evidence="7" type="ORF">HMPREF9629_01631</name>
</gene>
<reference evidence="8 9" key="2">
    <citation type="submission" date="2011-08" db="EMBL/GenBank/DDBJ databases">
        <title>The Genome Sequence of Eubacteriaceae bacterium CM5.</title>
        <authorList>
            <consortium name="The Broad Institute Genome Sequencing Platform"/>
            <person name="Earl A."/>
            <person name="Ward D."/>
            <person name="Feldgarden M."/>
            <person name="Gevers D."/>
            <person name="Sizova M."/>
            <person name="Hazen A."/>
            <person name="Epstein S."/>
            <person name="Young S.K."/>
            <person name="Zeng Q."/>
            <person name="Gargeya S."/>
            <person name="Fitzgerald M."/>
            <person name="Haas B."/>
            <person name="Abouelleil A."/>
            <person name="Alvarado L."/>
            <person name="Arachchi H.M."/>
            <person name="Berlin A."/>
            <person name="Brown A."/>
            <person name="Chapman S.B."/>
            <person name="Chen Z."/>
            <person name="Dunbar C."/>
            <person name="Freedman E."/>
            <person name="Gearin G."/>
            <person name="Gellesch M."/>
            <person name="Goldberg J."/>
            <person name="Griggs A."/>
            <person name="Gujja S."/>
            <person name="Heiman D."/>
            <person name="Howarth C."/>
            <person name="Larson L."/>
            <person name="Lui A."/>
            <person name="MacDonald P.J.P."/>
            <person name="Montmayeur A."/>
            <person name="Murphy C."/>
            <person name="Neiman D."/>
            <person name="Pearson M."/>
            <person name="Priest M."/>
            <person name="Roberts A."/>
            <person name="Saif S."/>
            <person name="Shea T."/>
            <person name="Shenoy N."/>
            <person name="Sisk P."/>
            <person name="Stolte C."/>
            <person name="Sykes S."/>
            <person name="Wortman J."/>
            <person name="Nusbaum C."/>
            <person name="Birren B."/>
        </authorList>
    </citation>
    <scope>NUCLEOTIDE SEQUENCE [LARGE SCALE GENOMIC DNA]</scope>
    <source>
        <strain evidence="8 9">CM5</strain>
    </source>
</reference>
<feature type="active site" evidence="5">
    <location>
        <position position="198"/>
    </location>
</feature>
<dbReference type="STRING" id="796937.HMPREF9630_01444"/>
<dbReference type="EC" id="2.3.1.39" evidence="4"/>
<dbReference type="InterPro" id="IPR016035">
    <property type="entry name" value="Acyl_Trfase/lysoPLipase"/>
</dbReference>
<dbReference type="GO" id="GO:0004314">
    <property type="term" value="F:[acyl-carrier-protein] S-malonyltransferase activity"/>
    <property type="evidence" value="ECO:0007669"/>
    <property type="project" value="UniProtKB-EC"/>
</dbReference>
<evidence type="ECO:0000256" key="5">
    <source>
        <dbReference type="PIRSR" id="PIRSR000446-1"/>
    </source>
</evidence>
<name>G9WZN0_9FIRM</name>
<evidence type="ECO:0000256" key="2">
    <source>
        <dbReference type="ARBA" id="ARBA00023315"/>
    </source>
</evidence>
<dbReference type="PANTHER" id="PTHR42681:SF1">
    <property type="entry name" value="MALONYL-COA-ACYL CARRIER PROTEIN TRANSACYLASE, MITOCHONDRIAL"/>
    <property type="match status" value="1"/>
</dbReference>
<dbReference type="Pfam" id="PF00698">
    <property type="entry name" value="Acyl_transf_1"/>
    <property type="match status" value="1"/>
</dbReference>
<evidence type="ECO:0000259" key="6">
    <source>
        <dbReference type="SMART" id="SM00827"/>
    </source>
</evidence>
<keyword evidence="2 4" id="KW-0012">Acyltransferase</keyword>
<comment type="caution">
    <text evidence="7">The sequence shown here is derived from an EMBL/GenBank/DDBJ whole genome shotgun (WGS) entry which is preliminary data.</text>
</comment>
<dbReference type="PIRSF" id="PIRSF000446">
    <property type="entry name" value="Mct"/>
    <property type="match status" value="1"/>
</dbReference>
<evidence type="ECO:0000256" key="4">
    <source>
        <dbReference type="PIRNR" id="PIRNR000446"/>
    </source>
</evidence>
<organism evidence="7 10">
    <name type="scientific">Peptoanaerobacter stomatis</name>
    <dbReference type="NCBI Taxonomy" id="796937"/>
    <lineage>
        <taxon>Bacteria</taxon>
        <taxon>Bacillati</taxon>
        <taxon>Bacillota</taxon>
        <taxon>Clostridia</taxon>
        <taxon>Peptostreptococcales</taxon>
        <taxon>Filifactoraceae</taxon>
        <taxon>Peptoanaerobacter</taxon>
    </lineage>
</organism>
<dbReference type="Gene3D" id="3.40.366.10">
    <property type="entry name" value="Malonyl-Coenzyme A Acyl Carrier Protein, domain 2"/>
    <property type="match status" value="1"/>
</dbReference>
<dbReference type="BioCyc" id="EBAC796937-HMP:GMGH-1638-MONOMER"/>
<proteinExistence type="inferred from homology"/>
<accession>G9WZN0</accession>
<dbReference type="EMBL" id="AFZE01000008">
    <property type="protein sequence ID" value="EHL15917.1"/>
    <property type="molecule type" value="Genomic_DNA"/>
</dbReference>
<dbReference type="FunFam" id="3.30.70.250:FF:000001">
    <property type="entry name" value="Malonyl CoA-acyl carrier protein transacylase"/>
    <property type="match status" value="1"/>
</dbReference>
<feature type="domain" description="Malonyl-CoA:ACP transacylase (MAT)" evidence="6">
    <location>
        <begin position="6"/>
        <end position="311"/>
    </location>
</feature>
<comment type="catalytic activity">
    <reaction evidence="3 4">
        <text>holo-[ACP] + malonyl-CoA = malonyl-[ACP] + CoA</text>
        <dbReference type="Rhea" id="RHEA:41792"/>
        <dbReference type="Rhea" id="RHEA-COMP:9623"/>
        <dbReference type="Rhea" id="RHEA-COMP:9685"/>
        <dbReference type="ChEBI" id="CHEBI:57287"/>
        <dbReference type="ChEBI" id="CHEBI:57384"/>
        <dbReference type="ChEBI" id="CHEBI:64479"/>
        <dbReference type="ChEBI" id="CHEBI:78449"/>
        <dbReference type="EC" id="2.3.1.39"/>
    </reaction>
</comment>
<evidence type="ECO:0000313" key="7">
    <source>
        <dbReference type="EMBL" id="EHL15917.1"/>
    </source>
</evidence>
<evidence type="ECO:0000256" key="3">
    <source>
        <dbReference type="ARBA" id="ARBA00048462"/>
    </source>
</evidence>
<dbReference type="InterPro" id="IPR050858">
    <property type="entry name" value="Mal-CoA-ACP_Trans/PKS_FabD"/>
</dbReference>
<dbReference type="EMBL" id="AFZG01000026">
    <property type="protein sequence ID" value="EHL19219.1"/>
    <property type="molecule type" value="Genomic_DNA"/>
</dbReference>
<dbReference type="Proteomes" id="UP000006437">
    <property type="component" value="Unassembled WGS sequence"/>
</dbReference>
<reference evidence="7 10" key="1">
    <citation type="submission" date="2011-08" db="EMBL/GenBank/DDBJ databases">
        <title>The Genome Sequence of Eubacteriaceae bacterium ACC19a.</title>
        <authorList>
            <consortium name="The Broad Institute Genome Sequencing Platform"/>
            <person name="Earl A."/>
            <person name="Ward D."/>
            <person name="Feldgarden M."/>
            <person name="Gevers D."/>
            <person name="Sizova M."/>
            <person name="Hazen A."/>
            <person name="Epstein S."/>
            <person name="Young S.K."/>
            <person name="Zeng Q."/>
            <person name="Gargeya S."/>
            <person name="Fitzgerald M."/>
            <person name="Haas B."/>
            <person name="Abouelleil A."/>
            <person name="Alvarado L."/>
            <person name="Arachchi H.M."/>
            <person name="Berlin A."/>
            <person name="Brown A."/>
            <person name="Chapman S.B."/>
            <person name="Chen Z."/>
            <person name="Dunbar C."/>
            <person name="Freedman E."/>
            <person name="Gearin G."/>
            <person name="Gellesch M."/>
            <person name="Goldberg J."/>
            <person name="Griggs A."/>
            <person name="Gujja S."/>
            <person name="Heiman D."/>
            <person name="Howarth C."/>
            <person name="Larson L."/>
            <person name="Lui A."/>
            <person name="MacDonald P.J.P."/>
            <person name="Montmayeur A."/>
            <person name="Murphy C."/>
            <person name="Neiman D."/>
            <person name="Pearson M."/>
            <person name="Priest M."/>
            <person name="Roberts A."/>
            <person name="Saif S."/>
            <person name="Shea T."/>
            <person name="Shenoy N."/>
            <person name="Sisk P."/>
            <person name="Stolte C."/>
            <person name="Sykes S."/>
            <person name="Wortman J."/>
            <person name="Nusbaum C."/>
            <person name="Birren B."/>
        </authorList>
    </citation>
    <scope>NUCLEOTIDE SEQUENCE [LARGE SCALE GENOMIC DNA]</scope>
    <source>
        <strain evidence="7 10">ACC19a</strain>
    </source>
</reference>
<comment type="similarity">
    <text evidence="4">Belongs to the fabD family.</text>
</comment>
<dbReference type="RefSeq" id="WP_009525860.1">
    <property type="nucleotide sequence ID" value="NZ_JBQMYZ010000032.1"/>
</dbReference>
<dbReference type="PATRIC" id="fig|796937.3.peg.828"/>
<dbReference type="InterPro" id="IPR024925">
    <property type="entry name" value="Malonyl_CoA-ACP_transAc"/>
</dbReference>
<dbReference type="AlphaFoldDB" id="G9WZN0"/>
<keyword evidence="1 4" id="KW-0808">Transferase</keyword>
<dbReference type="InterPro" id="IPR014043">
    <property type="entry name" value="Acyl_transferase_dom"/>
</dbReference>
<evidence type="ECO:0000256" key="1">
    <source>
        <dbReference type="ARBA" id="ARBA00022679"/>
    </source>
</evidence>
<dbReference type="SMART" id="SM00827">
    <property type="entry name" value="PKS_AT"/>
    <property type="match status" value="1"/>
</dbReference>
<protein>
    <recommendedName>
        <fullName evidence="4">Malonyl CoA-acyl carrier protein transacylase</fullName>
        <ecNumber evidence="4">2.3.1.39</ecNumber>
    </recommendedName>
</protein>
<dbReference type="GO" id="GO:0005829">
    <property type="term" value="C:cytosol"/>
    <property type="evidence" value="ECO:0007669"/>
    <property type="project" value="TreeGrafter"/>
</dbReference>
<dbReference type="PANTHER" id="PTHR42681">
    <property type="entry name" value="MALONYL-COA-ACYL CARRIER PROTEIN TRANSACYLASE, MITOCHONDRIAL"/>
    <property type="match status" value="1"/>
</dbReference>
<evidence type="ECO:0000313" key="8">
    <source>
        <dbReference type="EMBL" id="EHL19219.1"/>
    </source>
</evidence>
<dbReference type="InterPro" id="IPR016036">
    <property type="entry name" value="Malonyl_transacylase_ACP-bd"/>
</dbReference>
<dbReference type="InterPro" id="IPR001227">
    <property type="entry name" value="Ac_transferase_dom_sf"/>
</dbReference>
<dbReference type="SUPFAM" id="SSF55048">
    <property type="entry name" value="Probable ACP-binding domain of malonyl-CoA ACP transacylase"/>
    <property type="match status" value="1"/>
</dbReference>
<evidence type="ECO:0000313" key="9">
    <source>
        <dbReference type="Proteomes" id="UP000003379"/>
    </source>
</evidence>
<evidence type="ECO:0000313" key="10">
    <source>
        <dbReference type="Proteomes" id="UP000006437"/>
    </source>
</evidence>
<dbReference type="Proteomes" id="UP000003379">
    <property type="component" value="Unassembled WGS sequence"/>
</dbReference>
<accession>G9XCW5</accession>
<sequence>MKICFLYGGQGSQKMGMGKDFYDNYPIFKDFYESINLHFDLKEYSFEKSDEEIAQTQYTQPIMVAFQIGITKILNEKNIFPSIVGGLSIGEYSAFYASNILTDKDAMKIAEKRGLAMAQNSKMKCKMMAIIGADETLVRNTCEEISEKGEYPVEISNLNCPGQIVIAGEENAVDEVVSVLKENGVRKALALKVSNAFHTSYMQSASEELEHIFKDIKFSKPIIPVGLNLDASIYSQDIYDEDKCKQIMVKQVKNTVHFGKELENIIKQDIDVFVEIGFSSVIKGFMKKVDPSKKVYEIYSVETLENFVKDMESL</sequence>
<dbReference type="GO" id="GO:0006633">
    <property type="term" value="P:fatty acid biosynthetic process"/>
    <property type="evidence" value="ECO:0007669"/>
    <property type="project" value="TreeGrafter"/>
</dbReference>
<dbReference type="SUPFAM" id="SSF52151">
    <property type="entry name" value="FabD/lysophospholipase-like"/>
    <property type="match status" value="1"/>
</dbReference>
<dbReference type="HOGENOM" id="CLU_030558_0_1_9"/>
<feature type="active site" evidence="5">
    <location>
        <position position="88"/>
    </location>
</feature>
<dbReference type="Gene3D" id="3.30.70.250">
    <property type="entry name" value="Malonyl-CoA ACP transacylase, ACP-binding"/>
    <property type="match status" value="1"/>
</dbReference>